<keyword evidence="4 5" id="KW-0472">Membrane</keyword>
<dbReference type="GO" id="GO:0015086">
    <property type="term" value="F:cadmium ion transmembrane transporter activity"/>
    <property type="evidence" value="ECO:0007669"/>
    <property type="project" value="TreeGrafter"/>
</dbReference>
<keyword evidence="7" id="KW-1185">Reference proteome</keyword>
<evidence type="ECO:0000256" key="4">
    <source>
        <dbReference type="ARBA" id="ARBA00023136"/>
    </source>
</evidence>
<evidence type="ECO:0000256" key="2">
    <source>
        <dbReference type="ARBA" id="ARBA00022692"/>
    </source>
</evidence>
<evidence type="ECO:0000313" key="6">
    <source>
        <dbReference type="EMBL" id="CAH7684970.1"/>
    </source>
</evidence>
<sequence length="348" mass="37881">VGATIGPHSLILGSTLAKIDAADNESCNQKYNEITPIQLLYPDLDSKANETENQKSSPLINRSPLVFMDGFLTRRTVCKYKSYLYHSSFDIAASLLIKLYIFFNSAILAVASKVYFYDHLPALEIKREVADIALMHSLFSLMLGQGFGTLFAISLLLSALAESLTIAIAGQLVSSGFLKVETSPLIRRLVTRTIGIIPSAIISAALGKEGVSKMLIASQVALSIVLLFSILPLAIFTSKRSVMSKVCADKKPRLCLRRIHNGGTQCLDGDEMASSRNLDGWGNFLKLKKIKRITEKDGSTLSFDDARIEQNDGLVVHFFSNHILVKLIVGLLVVVVTVANAYGVSQAA</sequence>
<feature type="transmembrane region" description="Helical" evidence="5">
    <location>
        <begin position="91"/>
        <end position="111"/>
    </location>
</feature>
<proteinExistence type="predicted"/>
<keyword evidence="2 5" id="KW-0812">Transmembrane</keyword>
<comment type="subcellular location">
    <subcellularLocation>
        <location evidence="1">Membrane</location>
        <topology evidence="1">Multi-pass membrane protein</topology>
    </subcellularLocation>
</comment>
<dbReference type="GO" id="GO:0005886">
    <property type="term" value="C:plasma membrane"/>
    <property type="evidence" value="ECO:0007669"/>
    <property type="project" value="TreeGrafter"/>
</dbReference>
<protein>
    <submittedName>
        <fullName evidence="6">Natural resistance-associated macrophage protein-domain-containing protein</fullName>
    </submittedName>
</protein>
<dbReference type="AlphaFoldDB" id="A0AAV0BCV1"/>
<evidence type="ECO:0000256" key="3">
    <source>
        <dbReference type="ARBA" id="ARBA00022989"/>
    </source>
</evidence>
<gene>
    <name evidence="6" type="ORF">PPACK8108_LOCUS19423</name>
</gene>
<comment type="caution">
    <text evidence="6">The sequence shown here is derived from an EMBL/GenBank/DDBJ whole genome shotgun (WGS) entry which is preliminary data.</text>
</comment>
<organism evidence="6 7">
    <name type="scientific">Phakopsora pachyrhizi</name>
    <name type="common">Asian soybean rust disease fungus</name>
    <dbReference type="NCBI Taxonomy" id="170000"/>
    <lineage>
        <taxon>Eukaryota</taxon>
        <taxon>Fungi</taxon>
        <taxon>Dikarya</taxon>
        <taxon>Basidiomycota</taxon>
        <taxon>Pucciniomycotina</taxon>
        <taxon>Pucciniomycetes</taxon>
        <taxon>Pucciniales</taxon>
        <taxon>Phakopsoraceae</taxon>
        <taxon>Phakopsora</taxon>
    </lineage>
</organism>
<feature type="non-terminal residue" evidence="6">
    <location>
        <position position="348"/>
    </location>
</feature>
<feature type="transmembrane region" description="Helical" evidence="5">
    <location>
        <begin position="132"/>
        <end position="153"/>
    </location>
</feature>
<dbReference type="PANTHER" id="PTHR11706:SF101">
    <property type="entry name" value="MANGANESE TRANSPORTER SMF1"/>
    <property type="match status" value="1"/>
</dbReference>
<dbReference type="Proteomes" id="UP001153365">
    <property type="component" value="Unassembled WGS sequence"/>
</dbReference>
<evidence type="ECO:0000256" key="1">
    <source>
        <dbReference type="ARBA" id="ARBA00004141"/>
    </source>
</evidence>
<evidence type="ECO:0000313" key="7">
    <source>
        <dbReference type="Proteomes" id="UP001153365"/>
    </source>
</evidence>
<dbReference type="GO" id="GO:0005384">
    <property type="term" value="F:manganese ion transmembrane transporter activity"/>
    <property type="evidence" value="ECO:0007669"/>
    <property type="project" value="TreeGrafter"/>
</dbReference>
<dbReference type="InterPro" id="IPR001046">
    <property type="entry name" value="NRAMP_fam"/>
</dbReference>
<dbReference type="GO" id="GO:0034755">
    <property type="term" value="P:iron ion transmembrane transport"/>
    <property type="evidence" value="ECO:0007669"/>
    <property type="project" value="TreeGrafter"/>
</dbReference>
<evidence type="ECO:0000256" key="5">
    <source>
        <dbReference type="SAM" id="Phobius"/>
    </source>
</evidence>
<dbReference type="PANTHER" id="PTHR11706">
    <property type="entry name" value="SOLUTE CARRIER PROTEIN FAMILY 11 MEMBER"/>
    <property type="match status" value="1"/>
</dbReference>
<dbReference type="EMBL" id="CALTRL010005698">
    <property type="protein sequence ID" value="CAH7684970.1"/>
    <property type="molecule type" value="Genomic_DNA"/>
</dbReference>
<feature type="transmembrane region" description="Helical" evidence="5">
    <location>
        <begin position="323"/>
        <end position="342"/>
    </location>
</feature>
<dbReference type="Pfam" id="PF01566">
    <property type="entry name" value="Nramp"/>
    <property type="match status" value="1"/>
</dbReference>
<feature type="non-terminal residue" evidence="6">
    <location>
        <position position="1"/>
    </location>
</feature>
<keyword evidence="3 5" id="KW-1133">Transmembrane helix</keyword>
<name>A0AAV0BCV1_PHAPC</name>
<reference evidence="6" key="1">
    <citation type="submission" date="2022-06" db="EMBL/GenBank/DDBJ databases">
        <authorList>
            <consortium name="SYNGENTA / RWTH Aachen University"/>
        </authorList>
    </citation>
    <scope>NUCLEOTIDE SEQUENCE</scope>
</reference>
<feature type="transmembrane region" description="Helical" evidence="5">
    <location>
        <begin position="214"/>
        <end position="236"/>
    </location>
</feature>
<dbReference type="GO" id="GO:0030026">
    <property type="term" value="P:intracellular manganese ion homeostasis"/>
    <property type="evidence" value="ECO:0007669"/>
    <property type="project" value="TreeGrafter"/>
</dbReference>
<accession>A0AAV0BCV1</accession>
<dbReference type="PRINTS" id="PR00447">
    <property type="entry name" value="NATRESASSCMP"/>
</dbReference>